<reference evidence="1" key="2">
    <citation type="journal article" date="2015" name="Fish Shellfish Immunol.">
        <title>Early steps in the European eel (Anguilla anguilla)-Vibrio vulnificus interaction in the gills: Role of the RtxA13 toxin.</title>
        <authorList>
            <person name="Callol A."/>
            <person name="Pajuelo D."/>
            <person name="Ebbesson L."/>
            <person name="Teles M."/>
            <person name="MacKenzie S."/>
            <person name="Amaro C."/>
        </authorList>
    </citation>
    <scope>NUCLEOTIDE SEQUENCE</scope>
</reference>
<dbReference type="EMBL" id="GBXM01068942">
    <property type="protein sequence ID" value="JAH39635.1"/>
    <property type="molecule type" value="Transcribed_RNA"/>
</dbReference>
<protein>
    <submittedName>
        <fullName evidence="1">Uncharacterized protein</fullName>
    </submittedName>
</protein>
<reference evidence="1" key="1">
    <citation type="submission" date="2014-11" db="EMBL/GenBank/DDBJ databases">
        <authorList>
            <person name="Amaro Gonzalez C."/>
        </authorList>
    </citation>
    <scope>NUCLEOTIDE SEQUENCE</scope>
</reference>
<proteinExistence type="predicted"/>
<accession>A0A0E9SG16</accession>
<sequence>MTWIHAELNNIFKIKPIKGVSTVELVASDS</sequence>
<evidence type="ECO:0000313" key="1">
    <source>
        <dbReference type="EMBL" id="JAH39635.1"/>
    </source>
</evidence>
<organism evidence="1">
    <name type="scientific">Anguilla anguilla</name>
    <name type="common">European freshwater eel</name>
    <name type="synonym">Muraena anguilla</name>
    <dbReference type="NCBI Taxonomy" id="7936"/>
    <lineage>
        <taxon>Eukaryota</taxon>
        <taxon>Metazoa</taxon>
        <taxon>Chordata</taxon>
        <taxon>Craniata</taxon>
        <taxon>Vertebrata</taxon>
        <taxon>Euteleostomi</taxon>
        <taxon>Actinopterygii</taxon>
        <taxon>Neopterygii</taxon>
        <taxon>Teleostei</taxon>
        <taxon>Anguilliformes</taxon>
        <taxon>Anguillidae</taxon>
        <taxon>Anguilla</taxon>
    </lineage>
</organism>
<name>A0A0E9SG16_ANGAN</name>
<dbReference type="AlphaFoldDB" id="A0A0E9SG16"/>